<name>A0A0W8F3P3_9ZZZZ</name>
<reference evidence="1" key="1">
    <citation type="journal article" date="2015" name="Proc. Natl. Acad. Sci. U.S.A.">
        <title>Networks of energetic and metabolic interactions define dynamics in microbial communities.</title>
        <authorList>
            <person name="Embree M."/>
            <person name="Liu J.K."/>
            <person name="Al-Bassam M.M."/>
            <person name="Zengler K."/>
        </authorList>
    </citation>
    <scope>NUCLEOTIDE SEQUENCE</scope>
</reference>
<dbReference type="EMBL" id="LNQE01001553">
    <property type="protein sequence ID" value="KUG15504.1"/>
    <property type="molecule type" value="Genomic_DNA"/>
</dbReference>
<evidence type="ECO:0000313" key="1">
    <source>
        <dbReference type="EMBL" id="KUG15504.1"/>
    </source>
</evidence>
<gene>
    <name evidence="1" type="ORF">ASZ90_014860</name>
</gene>
<proteinExistence type="predicted"/>
<sequence length="38" mass="4086">MPQSFSIVRNPSHTCASQLLLSGPALRTLSFPSLALML</sequence>
<protein>
    <submittedName>
        <fullName evidence="1">Uncharacterized protein</fullName>
    </submittedName>
</protein>
<accession>A0A0W8F3P3</accession>
<comment type="caution">
    <text evidence="1">The sequence shown here is derived from an EMBL/GenBank/DDBJ whole genome shotgun (WGS) entry which is preliminary data.</text>
</comment>
<dbReference type="AlphaFoldDB" id="A0A0W8F3P3"/>
<organism evidence="1">
    <name type="scientific">hydrocarbon metagenome</name>
    <dbReference type="NCBI Taxonomy" id="938273"/>
    <lineage>
        <taxon>unclassified sequences</taxon>
        <taxon>metagenomes</taxon>
        <taxon>ecological metagenomes</taxon>
    </lineage>
</organism>